<evidence type="ECO:0000313" key="9">
    <source>
        <dbReference type="Proteomes" id="UP000288623"/>
    </source>
</evidence>
<feature type="domain" description="Alcohol dehydrogenase-like N-terminal" evidence="7">
    <location>
        <begin position="25"/>
        <end position="133"/>
    </location>
</feature>
<dbReference type="Proteomes" id="UP000288623">
    <property type="component" value="Unassembled WGS sequence"/>
</dbReference>
<evidence type="ECO:0000313" key="8">
    <source>
        <dbReference type="EMBL" id="RUS55625.1"/>
    </source>
</evidence>
<dbReference type="InterPro" id="IPR011032">
    <property type="entry name" value="GroES-like_sf"/>
</dbReference>
<comment type="caution">
    <text evidence="8">The sequence shown here is derived from an EMBL/GenBank/DDBJ whole genome shotgun (WGS) entry which is preliminary data.</text>
</comment>
<dbReference type="InterPro" id="IPR034710">
    <property type="entry name" value="TarJ"/>
</dbReference>
<keyword evidence="6" id="KW-0961">Cell wall biogenesis/degradation</keyword>
<dbReference type="RefSeq" id="WP_020189127.1">
    <property type="nucleotide sequence ID" value="NZ_JTFC01000031.1"/>
</dbReference>
<dbReference type="UniPathway" id="UPA00790"/>
<proteinExistence type="inferred from homology"/>
<evidence type="ECO:0000256" key="1">
    <source>
        <dbReference type="ARBA" id="ARBA00001947"/>
    </source>
</evidence>
<sequence length="341" mass="38521">MINQIYRLVSARQIEVTYKDRAISSDHVVVRPTHLSICAADQRYYTGTRGEEAMKKKLPMALIHEGVGEVAYDPTGEYAVGTKVVMVPNTPTEEDPYVAENYLRSSKFRSSGYDGFMQDYVFLNRDRLVVLPEDMNMEVAAFTELVTIATHSIARFERKAIKRRGTFGVWGDGNLGFITCLLLKYMYPDCKVTIFGKTQYKLDHFSFVDEKIFINEIPEDYMVDHAFECAGGKGSQYAIDQMIDHVHPEATLCLLGVSEYPVEINTRMVLEKGLTLVGSSRSGAVDFQKTVDLYKAHPEIPEYLSTLVGYTQEVTSVKDIITAFESDLSSSWGKSVMLWKI</sequence>
<comment type="catalytic activity">
    <reaction evidence="6">
        <text>D-ribitol 5-phosphate + NADP(+) = D-ribulose 5-phosphate + NADPH + H(+)</text>
        <dbReference type="Rhea" id="RHEA:19921"/>
        <dbReference type="ChEBI" id="CHEBI:15378"/>
        <dbReference type="ChEBI" id="CHEBI:57695"/>
        <dbReference type="ChEBI" id="CHEBI:57783"/>
        <dbReference type="ChEBI" id="CHEBI:58121"/>
        <dbReference type="ChEBI" id="CHEBI:58349"/>
        <dbReference type="EC" id="1.1.1.405"/>
    </reaction>
</comment>
<dbReference type="InterPro" id="IPR036291">
    <property type="entry name" value="NAD(P)-bd_dom_sf"/>
</dbReference>
<organism evidence="8 9">
    <name type="scientific">Candidatus Kurthia intestinigallinarum</name>
    <dbReference type="NCBI Taxonomy" id="1562256"/>
    <lineage>
        <taxon>Bacteria</taxon>
        <taxon>Bacillati</taxon>
        <taxon>Bacillota</taxon>
        <taxon>Bacilli</taxon>
        <taxon>Bacillales</taxon>
        <taxon>Caryophanaceae</taxon>
        <taxon>Kurthia</taxon>
    </lineage>
</organism>
<comment type="pathway">
    <text evidence="6">Cell wall biogenesis; poly(ribitol phosphate) teichoic acid biosynthesis.</text>
</comment>
<evidence type="ECO:0000256" key="5">
    <source>
        <dbReference type="ARBA" id="ARBA00023002"/>
    </source>
</evidence>
<dbReference type="SUPFAM" id="SSF50129">
    <property type="entry name" value="GroES-like"/>
    <property type="match status" value="1"/>
</dbReference>
<comment type="similarity">
    <text evidence="2 6">Belongs to the zinc-containing alcohol dehydrogenase family.</text>
</comment>
<evidence type="ECO:0000256" key="2">
    <source>
        <dbReference type="ARBA" id="ARBA00008072"/>
    </source>
</evidence>
<accession>A0A433RTY2</accession>
<dbReference type="GO" id="GO:0008270">
    <property type="term" value="F:zinc ion binding"/>
    <property type="evidence" value="ECO:0007669"/>
    <property type="project" value="UniProtKB-UniRule"/>
</dbReference>
<dbReference type="PANTHER" id="PTHR43350">
    <property type="entry name" value="NAD-DEPENDENT ALCOHOL DEHYDROGENASE"/>
    <property type="match status" value="1"/>
</dbReference>
<dbReference type="PANTHER" id="PTHR43350:SF19">
    <property type="entry name" value="D-GULOSIDE 3-DEHYDROGENASE"/>
    <property type="match status" value="1"/>
</dbReference>
<feature type="binding site" evidence="6">
    <location>
        <position position="38"/>
    </location>
    <ligand>
        <name>Zn(2+)</name>
        <dbReference type="ChEBI" id="CHEBI:29105"/>
        <note>catalytic</note>
    </ligand>
</feature>
<dbReference type="OrthoDB" id="1700359at2"/>
<dbReference type="EMBL" id="JTFC01000031">
    <property type="protein sequence ID" value="RUS55625.1"/>
    <property type="molecule type" value="Genomic_DNA"/>
</dbReference>
<dbReference type="InterPro" id="IPR013154">
    <property type="entry name" value="ADH-like_N"/>
</dbReference>
<dbReference type="Pfam" id="PF08240">
    <property type="entry name" value="ADH_N"/>
    <property type="match status" value="1"/>
</dbReference>
<evidence type="ECO:0000256" key="3">
    <source>
        <dbReference type="ARBA" id="ARBA00022723"/>
    </source>
</evidence>
<comment type="function">
    <text evidence="6">Catalyzes the NADPH dependent reduction of D-ribulose 5-phosphate to D-ribitol 5-phosphate.</text>
</comment>
<dbReference type="Gene3D" id="3.90.180.10">
    <property type="entry name" value="Medium-chain alcohol dehydrogenases, catalytic domain"/>
    <property type="match status" value="1"/>
</dbReference>
<keyword evidence="3 6" id="KW-0479">Metal-binding</keyword>
<comment type="cofactor">
    <cofactor evidence="1 6">
        <name>Zn(2+)</name>
        <dbReference type="ChEBI" id="CHEBI:29105"/>
    </cofactor>
</comment>
<evidence type="ECO:0000259" key="7">
    <source>
        <dbReference type="Pfam" id="PF08240"/>
    </source>
</evidence>
<feature type="binding site" evidence="6">
    <location>
        <position position="144"/>
    </location>
    <ligand>
        <name>Zn(2+)</name>
        <dbReference type="ChEBI" id="CHEBI:29105"/>
        <note>catalytic</note>
    </ligand>
</feature>
<keyword evidence="4 6" id="KW-0862">Zinc</keyword>
<dbReference type="HAMAP" id="MF_02069">
    <property type="entry name" value="TarJ"/>
    <property type="match status" value="1"/>
</dbReference>
<gene>
    <name evidence="6" type="primary">tarJ</name>
    <name evidence="8" type="ORF">QI30_11955</name>
</gene>
<protein>
    <recommendedName>
        <fullName evidence="6">Ribulose-5-phosphate reductase</fullName>
        <shortName evidence="6">Ribulose-5-P reductase</shortName>
        <ecNumber evidence="6">1.1.1.405</ecNumber>
    </recommendedName>
    <alternativeName>
        <fullName evidence="6">Ribitol-5-phosphate dehydrogenase</fullName>
    </alternativeName>
</protein>
<dbReference type="GO" id="GO:0050256">
    <property type="term" value="F:ribitol-5-phosphate 2-dehydrogenase [NAD(P)+] activity"/>
    <property type="evidence" value="ECO:0007669"/>
    <property type="project" value="UniProtKB-UniRule"/>
</dbReference>
<keyword evidence="6" id="KW-0521">NADP</keyword>
<dbReference type="GO" id="GO:0071555">
    <property type="term" value="P:cell wall organization"/>
    <property type="evidence" value="ECO:0007669"/>
    <property type="project" value="UniProtKB-KW"/>
</dbReference>
<evidence type="ECO:0000256" key="6">
    <source>
        <dbReference type="HAMAP-Rule" id="MF_02069"/>
    </source>
</evidence>
<keyword evidence="6" id="KW-0777">Teichoic acid biosynthesis</keyword>
<dbReference type="GO" id="GO:1902012">
    <property type="term" value="P:poly(ribitol phosphate) teichoic acid biosynthetic process"/>
    <property type="evidence" value="ECO:0007669"/>
    <property type="project" value="UniProtKB-UniRule"/>
</dbReference>
<keyword evidence="5 6" id="KW-0560">Oxidoreductase</keyword>
<dbReference type="SUPFAM" id="SSF51735">
    <property type="entry name" value="NAD(P)-binding Rossmann-fold domains"/>
    <property type="match status" value="1"/>
</dbReference>
<feature type="binding site" evidence="6">
    <location>
        <position position="64"/>
    </location>
    <ligand>
        <name>Zn(2+)</name>
        <dbReference type="ChEBI" id="CHEBI:29105"/>
        <note>catalytic</note>
    </ligand>
</feature>
<dbReference type="CDD" id="cd08237">
    <property type="entry name" value="ribitol-5-phosphate_DH"/>
    <property type="match status" value="1"/>
</dbReference>
<feature type="binding site" evidence="6">
    <location>
        <position position="65"/>
    </location>
    <ligand>
        <name>Zn(2+)</name>
        <dbReference type="ChEBI" id="CHEBI:29105"/>
        <note>catalytic</note>
    </ligand>
</feature>
<name>A0A433RTY2_9BACL</name>
<reference evidence="8 9" key="1">
    <citation type="submission" date="2014-11" db="EMBL/GenBank/DDBJ databases">
        <title>Genome sequence and analysis of novel Kurthia sp.</title>
        <authorList>
            <person name="Lawson J.N."/>
            <person name="Gonzalez J.E."/>
            <person name="Rinauldi L."/>
            <person name="Xuan Z."/>
            <person name="Firman A."/>
            <person name="Shaddox L."/>
            <person name="Trudeau A."/>
            <person name="Shah S."/>
            <person name="Reiman D."/>
        </authorList>
    </citation>
    <scope>NUCLEOTIDE SEQUENCE [LARGE SCALE GENOMIC DNA]</scope>
    <source>
        <strain evidence="8 9">3B1D</strain>
    </source>
</reference>
<evidence type="ECO:0000256" key="4">
    <source>
        <dbReference type="ARBA" id="ARBA00022833"/>
    </source>
</evidence>
<dbReference type="EC" id="1.1.1.405" evidence="6"/>
<dbReference type="AlphaFoldDB" id="A0A433RTY2"/>
<keyword evidence="9" id="KW-1185">Reference proteome</keyword>
<dbReference type="Gene3D" id="3.40.50.720">
    <property type="entry name" value="NAD(P)-binding Rossmann-like Domain"/>
    <property type="match status" value="1"/>
</dbReference>